<dbReference type="SUPFAM" id="SSF144232">
    <property type="entry name" value="HIT/MYND zinc finger-like"/>
    <property type="match status" value="1"/>
</dbReference>
<dbReference type="OrthoDB" id="5958408at2759"/>
<evidence type="ECO:0000256" key="3">
    <source>
        <dbReference type="ARBA" id="ARBA00022833"/>
    </source>
</evidence>
<feature type="domain" description="MYND-type" evidence="6">
    <location>
        <begin position="1937"/>
        <end position="1984"/>
    </location>
</feature>
<name>A0A2P6VIA4_9CHLO</name>
<gene>
    <name evidence="7" type="ORF">C2E20_2918</name>
</gene>
<comment type="caution">
    <text evidence="7">The sequence shown here is derived from an EMBL/GenBank/DDBJ whole genome shotgun (WGS) entry which is preliminary data.</text>
</comment>
<dbReference type="GO" id="GO:0005634">
    <property type="term" value="C:nucleus"/>
    <property type="evidence" value="ECO:0007669"/>
    <property type="project" value="TreeGrafter"/>
</dbReference>
<accession>A0A2P6VIA4</accession>
<evidence type="ECO:0000313" key="8">
    <source>
        <dbReference type="Proteomes" id="UP000239649"/>
    </source>
</evidence>
<keyword evidence="1" id="KW-0479">Metal-binding</keyword>
<dbReference type="Proteomes" id="UP000239649">
    <property type="component" value="Unassembled WGS sequence"/>
</dbReference>
<evidence type="ECO:0000259" key="6">
    <source>
        <dbReference type="PROSITE" id="PS50865"/>
    </source>
</evidence>
<feature type="compositionally biased region" description="Low complexity" evidence="5">
    <location>
        <begin position="1025"/>
        <end position="1041"/>
    </location>
</feature>
<keyword evidence="2 4" id="KW-0863">Zinc-finger</keyword>
<feature type="compositionally biased region" description="Low complexity" evidence="5">
    <location>
        <begin position="709"/>
        <end position="719"/>
    </location>
</feature>
<proteinExistence type="predicted"/>
<evidence type="ECO:0000256" key="2">
    <source>
        <dbReference type="ARBA" id="ARBA00022771"/>
    </source>
</evidence>
<feature type="region of interest" description="Disordered" evidence="5">
    <location>
        <begin position="694"/>
        <end position="719"/>
    </location>
</feature>
<evidence type="ECO:0000256" key="5">
    <source>
        <dbReference type="SAM" id="MobiDB-lite"/>
    </source>
</evidence>
<reference evidence="7 8" key="1">
    <citation type="journal article" date="2018" name="Plant J.">
        <title>Genome sequences of Chlorella sorokiniana UTEX 1602 and Micractinium conductrix SAG 241.80: implications to maltose excretion by a green alga.</title>
        <authorList>
            <person name="Arriola M.B."/>
            <person name="Velmurugan N."/>
            <person name="Zhang Y."/>
            <person name="Plunkett M.H."/>
            <person name="Hondzo H."/>
            <person name="Barney B.M."/>
        </authorList>
    </citation>
    <scope>NUCLEOTIDE SEQUENCE [LARGE SCALE GENOMIC DNA]</scope>
    <source>
        <strain evidence="7 8">SAG 241.80</strain>
    </source>
</reference>
<evidence type="ECO:0000256" key="4">
    <source>
        <dbReference type="PROSITE-ProRule" id="PRU00134"/>
    </source>
</evidence>
<dbReference type="InterPro" id="IPR011990">
    <property type="entry name" value="TPR-like_helical_dom_sf"/>
</dbReference>
<dbReference type="PANTHER" id="PTHR10237">
    <property type="entry name" value="DEFORMED EPIDERMAL AUTOREGULATORY FACTOR 1 HOMOLOG SUPPRESSIN"/>
    <property type="match status" value="1"/>
</dbReference>
<dbReference type="EMBL" id="LHPF02000006">
    <property type="protein sequence ID" value="PSC73812.1"/>
    <property type="molecule type" value="Genomic_DNA"/>
</dbReference>
<dbReference type="Gene3D" id="6.10.140.2220">
    <property type="match status" value="1"/>
</dbReference>
<evidence type="ECO:0000313" key="7">
    <source>
        <dbReference type="EMBL" id="PSC73812.1"/>
    </source>
</evidence>
<feature type="region of interest" description="Disordered" evidence="5">
    <location>
        <begin position="1017"/>
        <end position="1096"/>
    </location>
</feature>
<evidence type="ECO:0000256" key="1">
    <source>
        <dbReference type="ARBA" id="ARBA00022723"/>
    </source>
</evidence>
<dbReference type="Gene3D" id="1.25.40.10">
    <property type="entry name" value="Tetratricopeptide repeat domain"/>
    <property type="match status" value="1"/>
</dbReference>
<dbReference type="InterPro" id="IPR027974">
    <property type="entry name" value="DUF4470"/>
</dbReference>
<keyword evidence="3" id="KW-0862">Zinc</keyword>
<feature type="compositionally biased region" description="Low complexity" evidence="5">
    <location>
        <begin position="1048"/>
        <end position="1088"/>
    </location>
</feature>
<dbReference type="GO" id="GO:0000981">
    <property type="term" value="F:DNA-binding transcription factor activity, RNA polymerase II-specific"/>
    <property type="evidence" value="ECO:0007669"/>
    <property type="project" value="TreeGrafter"/>
</dbReference>
<dbReference type="PROSITE" id="PS50865">
    <property type="entry name" value="ZF_MYND_2"/>
    <property type="match status" value="1"/>
</dbReference>
<dbReference type="InterPro" id="IPR024119">
    <property type="entry name" value="TF_DEAF-1"/>
</dbReference>
<protein>
    <submittedName>
        <fullName evidence="7">Peptide toxins Am-1</fullName>
    </submittedName>
</protein>
<dbReference type="InterPro" id="IPR002893">
    <property type="entry name" value="Znf_MYND"/>
</dbReference>
<dbReference type="Pfam" id="PF14737">
    <property type="entry name" value="DUF4470"/>
    <property type="match status" value="1"/>
</dbReference>
<sequence>MAAVWAPSPQRRYLVENVAFIYAFGNHKYRDLYRPSQPQQAEHRVLLLGFGDVRNALATAAGCAAASGARGGPSRLAFDLCDNSPLNAARGALLLHLASTLDPSSEDDLDFLWGVSYCLRLSAAHSERLAAAVRALLSPGGGLGGYAGYAEQAAALQRVMRGWLEGAPRGVAEVERERQLLLLARMSTKLGRRISTAAELLEVHRWQAIGALQNLLPSPRRGVGVGAASMPGMNQSLRDVCLEFLITGSIYRTPTATNDASSGGGSAGGSSTTPTDGWAACLSDLAVLLRGWQACCKGRDVAVRVWCYDALALCGRWAGASAAGGAAGGTAGCDVAPRFDAIDTSNLPDHLGTLNVLALAAPLLRRAQHARLFTGHMVRSSGGGGPLSDYVRLACGADPRLFPTLLGLRLVTDPRFGTELPHGLLTRYGQTDCWECLDWAPAPLHPSVPPTLTDADGVAAALKAWGDLASTCQAVPFTDPSGLRFGSLLTLLHLAAGLGRRASRLLPPGTSSWRQLADALAGACSIPETHRLELRALCCWTVGPEQPLLVRGKLRLSRAFAKLAEEGSTPLICVHLVHVPRDVPLPAAMAELLQLHQRASGASAAAHLIRHMHVIDTLTWDAESKELAFLLPADHGMDLGSAAVSLVDTFGQPLSAGPMPLSALCVEPCSAPAPAGLAAGLRRLLLDAAGAAEGSGAGGPGGGADRQRSSSSADQQQVPGLSLSRGLRLRKLAEHADRFELELGVEEQVEGAISSSGLTLGFPDAPLGGGPCLQLELFLAKPARLHACVCLPWPIKSTTTSTRVHRSTRTVAITLRKSPLWLAGLLPPPSHQELEYKSRGGGPGQMPPLFEVKESLQALFALFTQQGINCHSFHDTAGPDPEEPSMTLFIHGHTKRLPDGRPLLHVSVADNERAARMFPTPASRAAPMARFQRLLRSLPRGLVGNNRLTCTPEELQLLRAMLARNAAALHVPSWQATLLELPSDWTASFLVPLYSDVLAGPKEGDAQMASVSGLVDRTRAGGGSTASPSSAGSRLGAGSSSRTAPDWSAPAGLASSSRAGAGSRSSSRPAASTSAPSSRSPAPSSAGSDAVGHVAGQRKAAGNAAFKARQWQAAAEHYLAGVMALQESLSSGRTQAHDQLAVDLSNNMAMACIKQAEEAPARAPGALEMAEGACTAALKLGPRNAKALYRRAWRAIALDALPSCDQGQLASALQALAKAAAATNAPLAKALAAEVAKRPHASQVALIETHFAASMAAFGCMLAATELGWHGTERGRAVSGAAALIFGSGQGVLNLQVQYTAVTDATDGVLSPNACNTLWNSALLQLMLLRSAAQAAAPSGQGMPARLAAKLATPEQLLSWLSTLSMHIVTAHRGLPEGCRGSEEAAGMFATLVQSLCKRPEHARLQSLLSAARGGGGARGRGAPPAAAPLVDALLRGVLPTLAGILEAEAGSAGASADGGGSSEAPPVSGPLAGFLMLMEALDADCLKAALQAHPLVSGSSAGGAAAPVRDAVRAARALPLLPARMPGQACVTLHTKAVELVDNTIVGLYTALREGTVSGARRTALEAEAAEACWAVVDLVPHVAATLEGLAAVFPPNQLIGLGVCLEALYNIIAMLRYAGTAGTAQQAAAWAAASEAAVRLLPLCVRLHVGWAQSGGPVGAELAGSAAQLTKGLLMVWFKGANKCIGWLEQHEGADAAAEAPLEQMWRAHTTGCRVVHALLASPLPRALCAADPWISLTEGLGLWLCAAGSASLAADGRQGSEHLTAAVVIAFGARRRRAAAGGGAGGVWHTAAPLARGVPGKRLRPRKHGGARRHSHNCCHWVTDGIASMCDCVPSAVAELTAQTGGEAAGAAERQQLAGELGDACRVLCESSLRGHWRPDAQGCSKVDVTDVVDLSPPLGAALLRYWALPEHAAEAASQLANAVATRSCAYLRCAQLPREVDGPAAGQGAGSKRCSGCRTVWYCGEQCSHADWREGHRRACKVLAREREQRKQERQQQQADL</sequence>
<keyword evidence="8" id="KW-1185">Reference proteome</keyword>
<dbReference type="GO" id="GO:0008270">
    <property type="term" value="F:zinc ion binding"/>
    <property type="evidence" value="ECO:0007669"/>
    <property type="project" value="UniProtKB-KW"/>
</dbReference>
<dbReference type="PANTHER" id="PTHR10237:SF14">
    <property type="entry name" value="MYND-TYPE DOMAIN-CONTAINING PROTEIN"/>
    <property type="match status" value="1"/>
</dbReference>
<dbReference type="STRING" id="554055.A0A2P6VIA4"/>
<dbReference type="SUPFAM" id="SSF48452">
    <property type="entry name" value="TPR-like"/>
    <property type="match status" value="1"/>
</dbReference>
<organism evidence="7 8">
    <name type="scientific">Micractinium conductrix</name>
    <dbReference type="NCBI Taxonomy" id="554055"/>
    <lineage>
        <taxon>Eukaryota</taxon>
        <taxon>Viridiplantae</taxon>
        <taxon>Chlorophyta</taxon>
        <taxon>core chlorophytes</taxon>
        <taxon>Trebouxiophyceae</taxon>
        <taxon>Chlorellales</taxon>
        <taxon>Chlorellaceae</taxon>
        <taxon>Chlorella clade</taxon>
        <taxon>Micractinium</taxon>
    </lineage>
</organism>
<feature type="compositionally biased region" description="Gly residues" evidence="5">
    <location>
        <begin position="694"/>
        <end position="704"/>
    </location>
</feature>
<dbReference type="Pfam" id="PF01753">
    <property type="entry name" value="zf-MYND"/>
    <property type="match status" value="1"/>
</dbReference>